<dbReference type="EMBL" id="ML208287">
    <property type="protein sequence ID" value="TFK72293.1"/>
    <property type="molecule type" value="Genomic_DNA"/>
</dbReference>
<evidence type="ECO:0000313" key="1">
    <source>
        <dbReference type="EMBL" id="TFK72293.1"/>
    </source>
</evidence>
<evidence type="ECO:0000313" key="2">
    <source>
        <dbReference type="Proteomes" id="UP000308600"/>
    </source>
</evidence>
<protein>
    <submittedName>
        <fullName evidence="1">Uncharacterized protein</fullName>
    </submittedName>
</protein>
<accession>A0ACD3B1Z4</accession>
<organism evidence="1 2">
    <name type="scientific">Pluteus cervinus</name>
    <dbReference type="NCBI Taxonomy" id="181527"/>
    <lineage>
        <taxon>Eukaryota</taxon>
        <taxon>Fungi</taxon>
        <taxon>Dikarya</taxon>
        <taxon>Basidiomycota</taxon>
        <taxon>Agaricomycotina</taxon>
        <taxon>Agaricomycetes</taxon>
        <taxon>Agaricomycetidae</taxon>
        <taxon>Agaricales</taxon>
        <taxon>Pluteineae</taxon>
        <taxon>Pluteaceae</taxon>
        <taxon>Pluteus</taxon>
    </lineage>
</organism>
<proteinExistence type="predicted"/>
<sequence length="624" mass="70144">MVPTTVIPKSPPSTSTYASFLDLPNEILFLIFSQPGFTTELHHLAKCSRRLNRIALRIFFAIHGISDPSAYTRLVFLKPSVSRGYRFDVMSALQINVSLTSIEKLSCAFPPAPYPPYYPVKELRRFTQLIERLERVGEVILVLDGRDRYKGIAGDDTLLRQWSEVFGRLLNLLIEKSCTSLTMQNGNLLTHAYELHNSQAPDGIYNNSVPHSPRSSLCNFMGDDLSDTDVALTTYNWGFQRPLESGKEGILIRMTPLARQVSNLRQLSVHSPILLLPPCFNWTLSVFQCSPLTCLKLSHVILTKAAWTTTLPCVAQALSGQLMELVIFECPSIPLEAVLEFLAELPLLQMLTLDRTLPFVQHALLYTLAIPSLQHLTALHAPSDYISHFLGQRPTSGRLPLDTYPLQNLQTVCIEPRQPMCTNFSIVDSIKTLEPILRSLPQCQNVALNVHMDLPCTLGMVKDIEIIRRLLKEKERGDSIRSPSHSRSASMTEQHTDPSDSNFLLGFERQWRRLDNVDLDVIAAVYGRVESLTLDDFCVRYDSPEILCRWLALFGRLSCVTLSWPLTWTVADSEGIRAPGGLEDIVKGAGGGNLRECIEELLVRMKEDCPSVKRIVLDQQAFDL</sequence>
<dbReference type="Proteomes" id="UP000308600">
    <property type="component" value="Unassembled WGS sequence"/>
</dbReference>
<keyword evidence="2" id="KW-1185">Reference proteome</keyword>
<name>A0ACD3B1Z4_9AGAR</name>
<reference evidence="1 2" key="1">
    <citation type="journal article" date="2019" name="Nat. Ecol. Evol.">
        <title>Megaphylogeny resolves global patterns of mushroom evolution.</title>
        <authorList>
            <person name="Varga T."/>
            <person name="Krizsan K."/>
            <person name="Foldi C."/>
            <person name="Dima B."/>
            <person name="Sanchez-Garcia M."/>
            <person name="Sanchez-Ramirez S."/>
            <person name="Szollosi G.J."/>
            <person name="Szarkandi J.G."/>
            <person name="Papp V."/>
            <person name="Albert L."/>
            <person name="Andreopoulos W."/>
            <person name="Angelini C."/>
            <person name="Antonin V."/>
            <person name="Barry K.W."/>
            <person name="Bougher N.L."/>
            <person name="Buchanan P."/>
            <person name="Buyck B."/>
            <person name="Bense V."/>
            <person name="Catcheside P."/>
            <person name="Chovatia M."/>
            <person name="Cooper J."/>
            <person name="Damon W."/>
            <person name="Desjardin D."/>
            <person name="Finy P."/>
            <person name="Geml J."/>
            <person name="Haridas S."/>
            <person name="Hughes K."/>
            <person name="Justo A."/>
            <person name="Karasinski D."/>
            <person name="Kautmanova I."/>
            <person name="Kiss B."/>
            <person name="Kocsube S."/>
            <person name="Kotiranta H."/>
            <person name="LaButti K.M."/>
            <person name="Lechner B.E."/>
            <person name="Liimatainen K."/>
            <person name="Lipzen A."/>
            <person name="Lukacs Z."/>
            <person name="Mihaltcheva S."/>
            <person name="Morgado L.N."/>
            <person name="Niskanen T."/>
            <person name="Noordeloos M.E."/>
            <person name="Ohm R.A."/>
            <person name="Ortiz-Santana B."/>
            <person name="Ovrebo C."/>
            <person name="Racz N."/>
            <person name="Riley R."/>
            <person name="Savchenko A."/>
            <person name="Shiryaev A."/>
            <person name="Soop K."/>
            <person name="Spirin V."/>
            <person name="Szebenyi C."/>
            <person name="Tomsovsky M."/>
            <person name="Tulloss R.E."/>
            <person name="Uehling J."/>
            <person name="Grigoriev I.V."/>
            <person name="Vagvolgyi C."/>
            <person name="Papp T."/>
            <person name="Martin F.M."/>
            <person name="Miettinen O."/>
            <person name="Hibbett D.S."/>
            <person name="Nagy L.G."/>
        </authorList>
    </citation>
    <scope>NUCLEOTIDE SEQUENCE [LARGE SCALE GENOMIC DNA]</scope>
    <source>
        <strain evidence="1 2">NL-1719</strain>
    </source>
</reference>
<gene>
    <name evidence="1" type="ORF">BDN72DRAFT_957452</name>
</gene>